<gene>
    <name evidence="2" type="ORF">AYBTSS11_LOCUS20685</name>
</gene>
<dbReference type="Proteomes" id="UP001189624">
    <property type="component" value="Chromosome 6"/>
</dbReference>
<dbReference type="Gramene" id="rna-AYBTSS11_LOCUS20685">
    <property type="protein sequence ID" value="CAJ1965144.1"/>
    <property type="gene ID" value="gene-AYBTSS11_LOCUS20685"/>
</dbReference>
<evidence type="ECO:0000256" key="1">
    <source>
        <dbReference type="SAM" id="MobiDB-lite"/>
    </source>
</evidence>
<dbReference type="EMBL" id="OY731403">
    <property type="protein sequence ID" value="CAJ1965144.1"/>
    <property type="molecule type" value="Genomic_DNA"/>
</dbReference>
<evidence type="ECO:0000313" key="2">
    <source>
        <dbReference type="EMBL" id="CAJ1965144.1"/>
    </source>
</evidence>
<name>A0AA86SUF9_9FABA</name>
<sequence length="170" mass="19589">MDEGKSSRSKRPEIPSSVGPTFQAPTLLLEQHQIKLRQYAQHPTPEFNHKVLTFLWKGSSIKRIHTRQSYTTSSKKHTAAYDMHLANFRAHHHMKKAKKDTICGCSCLNTKGRDQMDRSKSNARDNCRHIHWLSLRSLIFTSIVIMGFEELVIQLRCKELSLLDVFALST</sequence>
<proteinExistence type="predicted"/>
<feature type="region of interest" description="Disordered" evidence="1">
    <location>
        <begin position="1"/>
        <end position="22"/>
    </location>
</feature>
<keyword evidence="3" id="KW-1185">Reference proteome</keyword>
<organism evidence="2 3">
    <name type="scientific">Sphenostylis stenocarpa</name>
    <dbReference type="NCBI Taxonomy" id="92480"/>
    <lineage>
        <taxon>Eukaryota</taxon>
        <taxon>Viridiplantae</taxon>
        <taxon>Streptophyta</taxon>
        <taxon>Embryophyta</taxon>
        <taxon>Tracheophyta</taxon>
        <taxon>Spermatophyta</taxon>
        <taxon>Magnoliopsida</taxon>
        <taxon>eudicotyledons</taxon>
        <taxon>Gunneridae</taxon>
        <taxon>Pentapetalae</taxon>
        <taxon>rosids</taxon>
        <taxon>fabids</taxon>
        <taxon>Fabales</taxon>
        <taxon>Fabaceae</taxon>
        <taxon>Papilionoideae</taxon>
        <taxon>50 kb inversion clade</taxon>
        <taxon>NPAAA clade</taxon>
        <taxon>indigoferoid/millettioid clade</taxon>
        <taxon>Phaseoleae</taxon>
        <taxon>Sphenostylis</taxon>
    </lineage>
</organism>
<reference evidence="2" key="1">
    <citation type="submission" date="2023-10" db="EMBL/GenBank/DDBJ databases">
        <authorList>
            <person name="Domelevo Entfellner J.-B."/>
        </authorList>
    </citation>
    <scope>NUCLEOTIDE SEQUENCE</scope>
</reference>
<evidence type="ECO:0000313" key="3">
    <source>
        <dbReference type="Proteomes" id="UP001189624"/>
    </source>
</evidence>
<dbReference type="AlphaFoldDB" id="A0AA86SUF9"/>
<accession>A0AA86SUF9</accession>
<protein>
    <submittedName>
        <fullName evidence="2">Uncharacterized protein</fullName>
    </submittedName>
</protein>
<feature type="compositionally biased region" description="Basic and acidic residues" evidence="1">
    <location>
        <begin position="1"/>
        <end position="13"/>
    </location>
</feature>